<feature type="binding site" evidence="2">
    <location>
        <position position="166"/>
    </location>
    <ligand>
        <name>Mn(2+)</name>
        <dbReference type="ChEBI" id="CHEBI:29035"/>
        <label>2</label>
    </ligand>
</feature>
<evidence type="ECO:0000313" key="5">
    <source>
        <dbReference type="Proteomes" id="UP000469440"/>
    </source>
</evidence>
<dbReference type="Pfam" id="PF07687">
    <property type="entry name" value="M20_dimer"/>
    <property type="match status" value="1"/>
</dbReference>
<dbReference type="GO" id="GO:0050118">
    <property type="term" value="F:N-acetyldiaminopimelate deacetylase activity"/>
    <property type="evidence" value="ECO:0007669"/>
    <property type="project" value="UniProtKB-ARBA"/>
</dbReference>
<keyword evidence="2" id="KW-0479">Metal-binding</keyword>
<dbReference type="InterPro" id="IPR017439">
    <property type="entry name" value="Amidohydrolase"/>
</dbReference>
<feature type="domain" description="Peptidase M20 dimerisation" evidence="3">
    <location>
        <begin position="189"/>
        <end position="280"/>
    </location>
</feature>
<reference evidence="4 5" key="1">
    <citation type="submission" date="2019-09" db="EMBL/GenBank/DDBJ databases">
        <title>Genome sequence of Clostridium sp. EA1.</title>
        <authorList>
            <person name="Poehlein A."/>
            <person name="Bengelsdorf F.R."/>
            <person name="Daniel R."/>
        </authorList>
    </citation>
    <scope>NUCLEOTIDE SEQUENCE [LARGE SCALE GENOMIC DNA]</scope>
    <source>
        <strain evidence="4 5">EA1</strain>
    </source>
</reference>
<evidence type="ECO:0000259" key="3">
    <source>
        <dbReference type="Pfam" id="PF07687"/>
    </source>
</evidence>
<dbReference type="PIRSF" id="PIRSF005962">
    <property type="entry name" value="Pept_M20D_amidohydro"/>
    <property type="match status" value="1"/>
</dbReference>
<comment type="cofactor">
    <cofactor evidence="2">
        <name>Mn(2+)</name>
        <dbReference type="ChEBI" id="CHEBI:29035"/>
    </cofactor>
    <text evidence="2">The Mn(2+) ion enhances activity.</text>
</comment>
<feature type="binding site" evidence="2">
    <location>
        <position position="140"/>
    </location>
    <ligand>
        <name>Mn(2+)</name>
        <dbReference type="ChEBI" id="CHEBI:29035"/>
        <label>2</label>
    </ligand>
</feature>
<dbReference type="Gene3D" id="3.40.630.10">
    <property type="entry name" value="Zn peptidases"/>
    <property type="match status" value="1"/>
</dbReference>
<dbReference type="InterPro" id="IPR002933">
    <property type="entry name" value="Peptidase_M20"/>
</dbReference>
<organism evidence="4 5">
    <name type="scientific">Caproicibacter fermentans</name>
    <dbReference type="NCBI Taxonomy" id="2576756"/>
    <lineage>
        <taxon>Bacteria</taxon>
        <taxon>Bacillati</taxon>
        <taxon>Bacillota</taxon>
        <taxon>Clostridia</taxon>
        <taxon>Eubacteriales</taxon>
        <taxon>Acutalibacteraceae</taxon>
        <taxon>Caproicibacter</taxon>
    </lineage>
</organism>
<dbReference type="EC" id="3.-.-.-" evidence="4"/>
<dbReference type="Gene3D" id="3.30.70.360">
    <property type="match status" value="1"/>
</dbReference>
<dbReference type="NCBIfam" id="TIGR01891">
    <property type="entry name" value="amidohydrolases"/>
    <property type="match status" value="1"/>
</dbReference>
<feature type="binding site" evidence="2">
    <location>
        <position position="365"/>
    </location>
    <ligand>
        <name>Mn(2+)</name>
        <dbReference type="ChEBI" id="CHEBI:29035"/>
        <label>2</label>
    </ligand>
</feature>
<evidence type="ECO:0000313" key="4">
    <source>
        <dbReference type="EMBL" id="MVB12372.1"/>
    </source>
</evidence>
<sequence>MEVDFLKQAAQEMKPWLSRTRRDFHMHPELGNKEFRTSRIIQDSLSEFGIDFQTYEDSTAVVGLICGAHEGKTVAIRADMDALPIQEENEVPYRSLTPGVMHACGHDAHTAVLLGTACLFSQYREQLHGNIRLLFQPAEETTGGAEKMVTAGCMKNPDTDYVIGLHVSSHPAGTIEIRKGAVYGASDQIDIRVLGKQAHGAHPDTGVDAIAISAQVVTALQNLVSRKISPVDSAVFTIGKILGGAQRNIIADEVQMEATLRTLYPETRIFAKEQITKIAKGVSAALGGRAEVDIRESYHSLFNTDRVVDVVRGAAAELVGKENLLEDPFPSLGVEDFSYFLDAAPGAFYCLGTTNPSKEITWPAHSSRFDIDEDCLPTGVLLHILTALRLLNGEAEET</sequence>
<keyword evidence="2" id="KW-0464">Manganese</keyword>
<keyword evidence="5" id="KW-1185">Reference proteome</keyword>
<dbReference type="GO" id="GO:0019877">
    <property type="term" value="P:diaminopimelate biosynthetic process"/>
    <property type="evidence" value="ECO:0007669"/>
    <property type="project" value="UniProtKB-ARBA"/>
</dbReference>
<keyword evidence="1 4" id="KW-0378">Hydrolase</keyword>
<name>A0A6N8I2Y5_9FIRM</name>
<dbReference type="SUPFAM" id="SSF53187">
    <property type="entry name" value="Zn-dependent exopeptidases"/>
    <property type="match status" value="1"/>
</dbReference>
<dbReference type="EMBL" id="VWXL01000089">
    <property type="protein sequence ID" value="MVB12372.1"/>
    <property type="molecule type" value="Genomic_DNA"/>
</dbReference>
<dbReference type="RefSeq" id="WP_156991147.1">
    <property type="nucleotide sequence ID" value="NZ_VWXL01000089.1"/>
</dbReference>
<feature type="binding site" evidence="2">
    <location>
        <position position="106"/>
    </location>
    <ligand>
        <name>Mn(2+)</name>
        <dbReference type="ChEBI" id="CHEBI:29035"/>
        <label>2</label>
    </ligand>
</feature>
<dbReference type="PANTHER" id="PTHR11014">
    <property type="entry name" value="PEPTIDASE M20 FAMILY MEMBER"/>
    <property type="match status" value="1"/>
</dbReference>
<gene>
    <name evidence="4" type="primary">yxeP_2</name>
    <name evidence="4" type="ORF">CAFE_31070</name>
</gene>
<feature type="binding site" evidence="2">
    <location>
        <position position="104"/>
    </location>
    <ligand>
        <name>Mn(2+)</name>
        <dbReference type="ChEBI" id="CHEBI:29035"/>
        <label>2</label>
    </ligand>
</feature>
<evidence type="ECO:0000256" key="2">
    <source>
        <dbReference type="PIRSR" id="PIRSR005962-1"/>
    </source>
</evidence>
<dbReference type="Pfam" id="PF01546">
    <property type="entry name" value="Peptidase_M20"/>
    <property type="match status" value="1"/>
</dbReference>
<evidence type="ECO:0000256" key="1">
    <source>
        <dbReference type="ARBA" id="ARBA00022801"/>
    </source>
</evidence>
<dbReference type="GO" id="GO:0046872">
    <property type="term" value="F:metal ion binding"/>
    <property type="evidence" value="ECO:0007669"/>
    <property type="project" value="UniProtKB-KW"/>
</dbReference>
<dbReference type="FunFam" id="3.30.70.360:FF:000001">
    <property type="entry name" value="N-acetyldiaminopimelate deacetylase"/>
    <property type="match status" value="1"/>
</dbReference>
<comment type="caution">
    <text evidence="4">The sequence shown here is derived from an EMBL/GenBank/DDBJ whole genome shotgun (WGS) entry which is preliminary data.</text>
</comment>
<dbReference type="PANTHER" id="PTHR11014:SF63">
    <property type="entry name" value="METALLOPEPTIDASE, PUTATIVE (AFU_ORTHOLOGUE AFUA_6G09600)-RELATED"/>
    <property type="match status" value="1"/>
</dbReference>
<dbReference type="AlphaFoldDB" id="A0A6N8I2Y5"/>
<dbReference type="OrthoDB" id="9776731at2"/>
<dbReference type="InterPro" id="IPR036264">
    <property type="entry name" value="Bact_exopeptidase_dim_dom"/>
</dbReference>
<protein>
    <submittedName>
        <fullName evidence="4">Putative hydrolase YxeP</fullName>
        <ecNumber evidence="4">3.-.-.-</ecNumber>
    </submittedName>
</protein>
<dbReference type="InterPro" id="IPR011650">
    <property type="entry name" value="Peptidase_M20_dimer"/>
</dbReference>
<proteinExistence type="predicted"/>
<dbReference type="SUPFAM" id="SSF55031">
    <property type="entry name" value="Bacterial exopeptidase dimerisation domain"/>
    <property type="match status" value="1"/>
</dbReference>
<accession>A0A6N8I2Y5</accession>
<dbReference type="Proteomes" id="UP000469440">
    <property type="component" value="Unassembled WGS sequence"/>
</dbReference>